<dbReference type="PROSITE" id="PS51007">
    <property type="entry name" value="CYTC"/>
    <property type="match status" value="1"/>
</dbReference>
<proteinExistence type="predicted"/>
<keyword evidence="3 4" id="KW-0408">Iron</keyword>
<dbReference type="RefSeq" id="WP_103098025.1">
    <property type="nucleotide sequence ID" value="NZ_LYMM01000056.1"/>
</dbReference>
<gene>
    <name evidence="7" type="ORF">A8V01_24500</name>
</gene>
<evidence type="ECO:0000256" key="4">
    <source>
        <dbReference type="PROSITE-ProRule" id="PRU00433"/>
    </source>
</evidence>
<evidence type="ECO:0000256" key="3">
    <source>
        <dbReference type="ARBA" id="ARBA00023004"/>
    </source>
</evidence>
<dbReference type="OrthoDB" id="7484843at2"/>
<name>A0A2K2FWK3_9SPHN</name>
<evidence type="ECO:0000256" key="1">
    <source>
        <dbReference type="ARBA" id="ARBA00022617"/>
    </source>
</evidence>
<dbReference type="InterPro" id="IPR036909">
    <property type="entry name" value="Cyt_c-like_dom_sf"/>
</dbReference>
<keyword evidence="1 4" id="KW-0349">Heme</keyword>
<dbReference type="SUPFAM" id="SSF50998">
    <property type="entry name" value="Quinoprotein alcohol dehydrogenase-like"/>
    <property type="match status" value="1"/>
</dbReference>
<dbReference type="SUPFAM" id="SSF46626">
    <property type="entry name" value="Cytochrome c"/>
    <property type="match status" value="1"/>
</dbReference>
<dbReference type="Pfam" id="PF13442">
    <property type="entry name" value="Cytochrome_CBB3"/>
    <property type="match status" value="1"/>
</dbReference>
<dbReference type="Gene3D" id="2.40.10.480">
    <property type="match status" value="1"/>
</dbReference>
<evidence type="ECO:0000256" key="5">
    <source>
        <dbReference type="SAM" id="MobiDB-lite"/>
    </source>
</evidence>
<dbReference type="Gene3D" id="2.130.10.10">
    <property type="entry name" value="YVTN repeat-like/Quinoprotein amine dehydrogenase"/>
    <property type="match status" value="1"/>
</dbReference>
<accession>A0A2K2FWK3</accession>
<dbReference type="InterPro" id="IPR009056">
    <property type="entry name" value="Cyt_c-like_dom"/>
</dbReference>
<evidence type="ECO:0000259" key="6">
    <source>
        <dbReference type="PROSITE" id="PS51007"/>
    </source>
</evidence>
<protein>
    <recommendedName>
        <fullName evidence="6">Cytochrome c domain-containing protein</fullName>
    </recommendedName>
</protein>
<evidence type="ECO:0000313" key="7">
    <source>
        <dbReference type="EMBL" id="PNU03166.1"/>
    </source>
</evidence>
<dbReference type="Proteomes" id="UP000236327">
    <property type="component" value="Unassembled WGS sequence"/>
</dbReference>
<feature type="domain" description="Cytochrome c" evidence="6">
    <location>
        <begin position="602"/>
        <end position="672"/>
    </location>
</feature>
<dbReference type="InterPro" id="IPR011047">
    <property type="entry name" value="Quinoprotein_ADH-like_sf"/>
</dbReference>
<dbReference type="AlphaFoldDB" id="A0A2K2FWK3"/>
<dbReference type="GO" id="GO:0020037">
    <property type="term" value="F:heme binding"/>
    <property type="evidence" value="ECO:0007669"/>
    <property type="project" value="InterPro"/>
</dbReference>
<keyword evidence="2 4" id="KW-0479">Metal-binding</keyword>
<reference evidence="7 8" key="1">
    <citation type="submission" date="2016-05" db="EMBL/GenBank/DDBJ databases">
        <title>Complete genome sequence of Novosphingobium guangzhouense SA925(T).</title>
        <authorList>
            <person name="Sha S."/>
        </authorList>
    </citation>
    <scope>NUCLEOTIDE SEQUENCE [LARGE SCALE GENOMIC DNA]</scope>
    <source>
        <strain evidence="7 8">SA925</strain>
    </source>
</reference>
<sequence length="675" mass="72074">MKQFLASLAAGSALLLGGCDTGSPQGVDKLTYHNDPAREGWNDRERMLSPMTVASERFGELWQSPRLDFHGATPPRLFASPLYVSALRFAEGVQANRTLPVAFVVASTGYAYAIHAGTRRDLPAGTILWKRQLTDTPCQDGQFGNLSTPVIDRDANRLYVTSCRGDWIWDIHALDLRTGREVPGWPVTASPRTVTAEVNRNGTSHFVAGQIYYQRGALNLSADGSRLYVAFGPDLQGFLVSVDTRRPRIASAFSSMPREDLQQGGMWGASGPAIDRQGRIYIATGASFMSALEKRGIPGVYPEVAGAWGQSILQFRDEAGAGLKLVGTYSPFNYCQTAASDIDIAGSGAVAFDLERSGSTTPHLLTLGAGKQGNAYLLDRDHMPGSTHKRHACSTDPASDGSLLAPDPQPELHSRGPVVVFGPYSDSIGMVNSAKSRATLAHFRNRSGEHFLYLAGSAKTGPDFGTNIPPSLVRVKVVIGSNRPAYLKVDAREMTQTLQNPGSPVVSSNGGANGVVWVMDTNVPRSVDIYRPDAPGSRLYAFDARTMKLLWQSGDALFTSGKYNEPAVVDGMVLVGTDRLQAFGLRSSALPAGQLQHPAVATTSNQGKALFDGRCAACHTNAGSGAPPIPVIAAYAQDRIVSTLKTGKMKEMGSGLSNTQLAQIAAYVRSGAANR</sequence>
<evidence type="ECO:0000313" key="8">
    <source>
        <dbReference type="Proteomes" id="UP000236327"/>
    </source>
</evidence>
<dbReference type="EMBL" id="LYMM01000056">
    <property type="protein sequence ID" value="PNU03166.1"/>
    <property type="molecule type" value="Genomic_DNA"/>
</dbReference>
<dbReference type="InterPro" id="IPR015943">
    <property type="entry name" value="WD40/YVTN_repeat-like_dom_sf"/>
</dbReference>
<comment type="caution">
    <text evidence="7">The sequence shown here is derived from an EMBL/GenBank/DDBJ whole genome shotgun (WGS) entry which is preliminary data.</text>
</comment>
<dbReference type="GO" id="GO:0009055">
    <property type="term" value="F:electron transfer activity"/>
    <property type="evidence" value="ECO:0007669"/>
    <property type="project" value="InterPro"/>
</dbReference>
<dbReference type="Gene3D" id="1.10.760.10">
    <property type="entry name" value="Cytochrome c-like domain"/>
    <property type="match status" value="1"/>
</dbReference>
<organism evidence="7 8">
    <name type="scientific">Novosphingobium guangzhouense</name>
    <dbReference type="NCBI Taxonomy" id="1850347"/>
    <lineage>
        <taxon>Bacteria</taxon>
        <taxon>Pseudomonadati</taxon>
        <taxon>Pseudomonadota</taxon>
        <taxon>Alphaproteobacteria</taxon>
        <taxon>Sphingomonadales</taxon>
        <taxon>Sphingomonadaceae</taxon>
        <taxon>Novosphingobium</taxon>
    </lineage>
</organism>
<keyword evidence="8" id="KW-1185">Reference proteome</keyword>
<evidence type="ECO:0000256" key="2">
    <source>
        <dbReference type="ARBA" id="ARBA00022723"/>
    </source>
</evidence>
<feature type="region of interest" description="Disordered" evidence="5">
    <location>
        <begin position="381"/>
        <end position="409"/>
    </location>
</feature>
<dbReference type="PROSITE" id="PS51257">
    <property type="entry name" value="PROKAR_LIPOPROTEIN"/>
    <property type="match status" value="1"/>
</dbReference>
<dbReference type="GO" id="GO:0046872">
    <property type="term" value="F:metal ion binding"/>
    <property type="evidence" value="ECO:0007669"/>
    <property type="project" value="UniProtKB-KW"/>
</dbReference>